<feature type="region of interest" description="Disordered" evidence="2">
    <location>
        <begin position="297"/>
        <end position="316"/>
    </location>
</feature>
<feature type="compositionally biased region" description="Basic and acidic residues" evidence="2">
    <location>
        <begin position="48"/>
        <end position="60"/>
    </location>
</feature>
<sequence>MKKNLKKLIILSTPLFTLSVPLIAASCQDIKLSDTPKTTLTTIDNNSEEGKKPVTEEKAAPETTTEKVNTSEETNKPDETVNQPENNQNQTSGDNNDSASEESTDNSETGSTTEVSDEATGDSMQADDSNSHSEEEGNSNKEQLFNEFSVVLDEAKKLLVEPFNTLDDYVAFKTKIDEFDKYKTKTNSNLDAANLDDIQRQKSDVVLAISTASSSIVEGKKDLENKIQAAIQKLTEKKELLKQKNDSDAELAKKISTDINALLNNAQNEISAQNKNINNIRVTTKGIEIALDKIEKLPKNSSSPSNKTTPSPVASINAGQFASSQKISEEEANRLSIEADLGFNYDIQTNVAQNGSPEKKATLNLYLFIKKLIDYYTKNPDKDTSKFKEQAQTVLFGLKEDLLNIIKEDSTLQDASLNNNIKNANNLLVDAIKDLKSKGVDIADLKIDELTQKLDNLAQPSTDGVSGTGAVVGGISFTPGSN</sequence>
<reference evidence="4 5" key="1">
    <citation type="submission" date="2018-11" db="EMBL/GenBank/DDBJ databases">
        <title>Genome sequence of Mycoplasma struthionis sp. nov.</title>
        <authorList>
            <person name="Spergser J."/>
        </authorList>
    </citation>
    <scope>NUCLEOTIDE SEQUENCE [LARGE SCALE GENOMIC DNA]</scope>
    <source>
        <strain evidence="4 5">237IA</strain>
    </source>
</reference>
<feature type="compositionally biased region" description="Basic and acidic residues" evidence="2">
    <location>
        <begin position="69"/>
        <end position="79"/>
    </location>
</feature>
<proteinExistence type="predicted"/>
<evidence type="ECO:0000313" key="4">
    <source>
        <dbReference type="EMBL" id="AZG68632.1"/>
    </source>
</evidence>
<feature type="chain" id="PRO_5018132219" description="Variable surface lipoprotein" evidence="3">
    <location>
        <begin position="25"/>
        <end position="482"/>
    </location>
</feature>
<evidence type="ECO:0000313" key="5">
    <source>
        <dbReference type="Proteomes" id="UP000275883"/>
    </source>
</evidence>
<evidence type="ECO:0000256" key="3">
    <source>
        <dbReference type="SAM" id="SignalP"/>
    </source>
</evidence>
<feature type="signal peptide" evidence="3">
    <location>
        <begin position="1"/>
        <end position="24"/>
    </location>
</feature>
<evidence type="ECO:0008006" key="6">
    <source>
        <dbReference type="Google" id="ProtNLM"/>
    </source>
</evidence>
<name>A0A3G8LIB6_9MOLU</name>
<dbReference type="KEGG" id="mstr:EGN60_01450"/>
<feature type="compositionally biased region" description="Low complexity" evidence="2">
    <location>
        <begin position="299"/>
        <end position="312"/>
    </location>
</feature>
<feature type="compositionally biased region" description="Polar residues" evidence="2">
    <location>
        <begin position="80"/>
        <end position="98"/>
    </location>
</feature>
<keyword evidence="1" id="KW-0175">Coiled coil</keyword>
<evidence type="ECO:0000256" key="2">
    <source>
        <dbReference type="SAM" id="MobiDB-lite"/>
    </source>
</evidence>
<dbReference type="AlphaFoldDB" id="A0A3G8LIB6"/>
<dbReference type="EMBL" id="CP034044">
    <property type="protein sequence ID" value="AZG68632.1"/>
    <property type="molecule type" value="Genomic_DNA"/>
</dbReference>
<organism evidence="4 5">
    <name type="scientific">Mycoplasma struthionis</name>
    <dbReference type="NCBI Taxonomy" id="538220"/>
    <lineage>
        <taxon>Bacteria</taxon>
        <taxon>Bacillati</taxon>
        <taxon>Mycoplasmatota</taxon>
        <taxon>Mollicutes</taxon>
        <taxon>Mycoplasmataceae</taxon>
        <taxon>Mycoplasma</taxon>
    </lineage>
</organism>
<feature type="region of interest" description="Disordered" evidence="2">
    <location>
        <begin position="37"/>
        <end position="141"/>
    </location>
</feature>
<feature type="coiled-coil region" evidence="1">
    <location>
        <begin position="220"/>
        <end position="283"/>
    </location>
</feature>
<keyword evidence="3" id="KW-0732">Signal</keyword>
<gene>
    <name evidence="4" type="ORF">EGN60_01450</name>
</gene>
<dbReference type="Proteomes" id="UP000275883">
    <property type="component" value="Chromosome"/>
</dbReference>
<evidence type="ECO:0000256" key="1">
    <source>
        <dbReference type="SAM" id="Coils"/>
    </source>
</evidence>
<protein>
    <recommendedName>
        <fullName evidence="6">Variable surface lipoprotein</fullName>
    </recommendedName>
</protein>
<keyword evidence="5" id="KW-1185">Reference proteome</keyword>
<dbReference type="PROSITE" id="PS51257">
    <property type="entry name" value="PROKAR_LIPOPROTEIN"/>
    <property type="match status" value="1"/>
</dbReference>
<feature type="compositionally biased region" description="Basic and acidic residues" evidence="2">
    <location>
        <begin position="129"/>
        <end position="139"/>
    </location>
</feature>
<dbReference type="RefSeq" id="WP_124724327.1">
    <property type="nucleotide sequence ID" value="NZ_CP034044.1"/>
</dbReference>
<accession>A0A3G8LIB6</accession>